<keyword evidence="3" id="KW-1185">Reference proteome</keyword>
<gene>
    <name evidence="2" type="ORF">FC96_GL001898</name>
</gene>
<evidence type="ECO:0000313" key="3">
    <source>
        <dbReference type="Proteomes" id="UP000050911"/>
    </source>
</evidence>
<dbReference type="AlphaFoldDB" id="A0A0R1HXD4"/>
<reference evidence="2 3" key="1">
    <citation type="journal article" date="2015" name="Genome Announc.">
        <title>Expanding the biotechnology potential of lactobacilli through comparative genomics of 213 strains and associated genera.</title>
        <authorList>
            <person name="Sun Z."/>
            <person name="Harris H.M."/>
            <person name="McCann A."/>
            <person name="Guo C."/>
            <person name="Argimon S."/>
            <person name="Zhang W."/>
            <person name="Yang X."/>
            <person name="Jeffery I.B."/>
            <person name="Cooney J.C."/>
            <person name="Kagawa T.F."/>
            <person name="Liu W."/>
            <person name="Song Y."/>
            <person name="Salvetti E."/>
            <person name="Wrobel A."/>
            <person name="Rasinkangas P."/>
            <person name="Parkhill J."/>
            <person name="Rea M.C."/>
            <person name="O'Sullivan O."/>
            <person name="Ritari J."/>
            <person name="Douillard F.P."/>
            <person name="Paul Ross R."/>
            <person name="Yang R."/>
            <person name="Briner A.E."/>
            <person name="Felis G.E."/>
            <person name="de Vos W.M."/>
            <person name="Barrangou R."/>
            <person name="Klaenhammer T.R."/>
            <person name="Caufield P.W."/>
            <person name="Cui Y."/>
            <person name="Zhang H."/>
            <person name="O'Toole P.W."/>
        </authorList>
    </citation>
    <scope>NUCLEOTIDE SEQUENCE [LARGE SCALE GENOMIC DNA]</scope>
    <source>
        <strain evidence="2 3">JCM 15530</strain>
    </source>
</reference>
<dbReference type="PATRIC" id="fig|1302272.5.peg.1928"/>
<dbReference type="EMBL" id="AZCX01000004">
    <property type="protein sequence ID" value="KRK48162.1"/>
    <property type="molecule type" value="Genomic_DNA"/>
</dbReference>
<proteinExistence type="predicted"/>
<name>A0A0R1HXD4_9LACO</name>
<keyword evidence="1" id="KW-1133">Transmembrane helix</keyword>
<organism evidence="2 3">
    <name type="scientific">Secundilactobacillus kimchicus JCM 15530</name>
    <dbReference type="NCBI Taxonomy" id="1302272"/>
    <lineage>
        <taxon>Bacteria</taxon>
        <taxon>Bacillati</taxon>
        <taxon>Bacillota</taxon>
        <taxon>Bacilli</taxon>
        <taxon>Lactobacillales</taxon>
        <taxon>Lactobacillaceae</taxon>
        <taxon>Secundilactobacillus</taxon>
    </lineage>
</organism>
<evidence type="ECO:0000313" key="2">
    <source>
        <dbReference type="EMBL" id="KRK48162.1"/>
    </source>
</evidence>
<protein>
    <submittedName>
        <fullName evidence="2">Uncharacterized protein</fullName>
    </submittedName>
</protein>
<accession>A0A0R1HXD4</accession>
<evidence type="ECO:0000256" key="1">
    <source>
        <dbReference type="SAM" id="Phobius"/>
    </source>
</evidence>
<dbReference type="Proteomes" id="UP000050911">
    <property type="component" value="Unassembled WGS sequence"/>
</dbReference>
<comment type="caution">
    <text evidence="2">The sequence shown here is derived from an EMBL/GenBank/DDBJ whole genome shotgun (WGS) entry which is preliminary data.</text>
</comment>
<dbReference type="RefSeq" id="WP_056942498.1">
    <property type="nucleotide sequence ID" value="NZ_AZCX01000004.1"/>
</dbReference>
<keyword evidence="1" id="KW-0812">Transmembrane</keyword>
<feature type="transmembrane region" description="Helical" evidence="1">
    <location>
        <begin position="6"/>
        <end position="28"/>
    </location>
</feature>
<sequence length="253" mass="29386">MKDQFLILLIALVFAFLTFVLTALGWWMNRSHFAVKTKWFFSTNDDSIKLEITITSLSSTPIKIKEISFLDSDLRSISEIYYNYEIAQENWIADQIEERLNRLVKQETTSKRINTFNTGGTLIALPTMETSDSNLNSSETLSNLSAKSRHTLENWKSFKRIQIREHLLEEIDQSDDSEHNINKSASTPLIGTEVIGSAATKTFTYWFSSQNIPTRMVMMYLGKIWGFTHRKKFPIQSPNVQFQESHNKRHKKF</sequence>
<keyword evidence="1" id="KW-0472">Membrane</keyword>